<organism evidence="4 5">
    <name type="scientific">Pristionchus entomophagus</name>
    <dbReference type="NCBI Taxonomy" id="358040"/>
    <lineage>
        <taxon>Eukaryota</taxon>
        <taxon>Metazoa</taxon>
        <taxon>Ecdysozoa</taxon>
        <taxon>Nematoda</taxon>
        <taxon>Chromadorea</taxon>
        <taxon>Rhabditida</taxon>
        <taxon>Rhabditina</taxon>
        <taxon>Diplogasteromorpha</taxon>
        <taxon>Diplogasteroidea</taxon>
        <taxon>Neodiplogasteridae</taxon>
        <taxon>Pristionchus</taxon>
    </lineage>
</organism>
<comment type="caution">
    <text evidence="4">The sequence shown here is derived from an EMBL/GenBank/DDBJ whole genome shotgun (WGS) entry which is preliminary data.</text>
</comment>
<feature type="non-terminal residue" evidence="4">
    <location>
        <position position="200"/>
    </location>
</feature>
<dbReference type="Proteomes" id="UP001432027">
    <property type="component" value="Unassembled WGS sequence"/>
</dbReference>
<keyword evidence="5" id="KW-1185">Reference proteome</keyword>
<evidence type="ECO:0000256" key="1">
    <source>
        <dbReference type="ARBA" id="ARBA00009500"/>
    </source>
</evidence>
<dbReference type="Gene3D" id="2.30.39.10">
    <property type="entry name" value="Alpha-1-antitrypsin, domain 1"/>
    <property type="match status" value="1"/>
</dbReference>
<evidence type="ECO:0000256" key="2">
    <source>
        <dbReference type="RuleBase" id="RU000411"/>
    </source>
</evidence>
<dbReference type="InterPro" id="IPR000215">
    <property type="entry name" value="Serpin_fam"/>
</dbReference>
<proteinExistence type="inferred from homology"/>
<dbReference type="InterPro" id="IPR036186">
    <property type="entry name" value="Serpin_sf"/>
</dbReference>
<evidence type="ECO:0000313" key="5">
    <source>
        <dbReference type="Proteomes" id="UP001432027"/>
    </source>
</evidence>
<evidence type="ECO:0000313" key="4">
    <source>
        <dbReference type="EMBL" id="GMS92141.1"/>
    </source>
</evidence>
<dbReference type="InterPro" id="IPR023796">
    <property type="entry name" value="Serpin_dom"/>
</dbReference>
<protein>
    <recommendedName>
        <fullName evidence="3">Serpin domain-containing protein</fullName>
    </recommendedName>
</protein>
<dbReference type="PANTHER" id="PTHR11461:SF211">
    <property type="entry name" value="GH10112P-RELATED"/>
    <property type="match status" value="1"/>
</dbReference>
<dbReference type="GO" id="GO:0005615">
    <property type="term" value="C:extracellular space"/>
    <property type="evidence" value="ECO:0007669"/>
    <property type="project" value="InterPro"/>
</dbReference>
<reference evidence="4" key="1">
    <citation type="submission" date="2023-10" db="EMBL/GenBank/DDBJ databases">
        <title>Genome assembly of Pristionchus species.</title>
        <authorList>
            <person name="Yoshida K."/>
            <person name="Sommer R.J."/>
        </authorList>
    </citation>
    <scope>NUCLEOTIDE SEQUENCE</scope>
    <source>
        <strain evidence="4">RS0144</strain>
    </source>
</reference>
<dbReference type="PANTHER" id="PTHR11461">
    <property type="entry name" value="SERINE PROTEASE INHIBITOR, SERPIN"/>
    <property type="match status" value="1"/>
</dbReference>
<dbReference type="GO" id="GO:0004867">
    <property type="term" value="F:serine-type endopeptidase inhibitor activity"/>
    <property type="evidence" value="ECO:0007669"/>
    <property type="project" value="InterPro"/>
</dbReference>
<dbReference type="Gene3D" id="3.30.497.10">
    <property type="entry name" value="Antithrombin, subunit I, domain 2"/>
    <property type="match status" value="1"/>
</dbReference>
<dbReference type="InterPro" id="IPR042185">
    <property type="entry name" value="Serpin_sf_2"/>
</dbReference>
<gene>
    <name evidence="4" type="ORF">PENTCL1PPCAC_14316</name>
</gene>
<evidence type="ECO:0000259" key="3">
    <source>
        <dbReference type="SMART" id="SM00093"/>
    </source>
</evidence>
<dbReference type="AlphaFoldDB" id="A0AAV5T988"/>
<sequence>MNNFVDNITEGKIKQVVDANSITSDTVAMFINAIYFHGDWKYTFSKTHNSTFHGASGDRTMEFMSRDGEFRVSTGGEFGTALLLPYNDESFKFFIIMPDPTSDISNLLTSLTGEALLDTLKNSHETDVTVSCIGHKYVESKMDAVGVLEQLGVTTLFGPGADFSKVSSSPMSVSSIKHAAVIEVSEEGTTAAAATVVGLH</sequence>
<dbReference type="SUPFAM" id="SSF56574">
    <property type="entry name" value="Serpins"/>
    <property type="match status" value="1"/>
</dbReference>
<dbReference type="Pfam" id="PF00079">
    <property type="entry name" value="Serpin"/>
    <property type="match status" value="1"/>
</dbReference>
<dbReference type="InterPro" id="IPR042178">
    <property type="entry name" value="Serpin_sf_1"/>
</dbReference>
<dbReference type="EMBL" id="BTSX01000004">
    <property type="protein sequence ID" value="GMS92141.1"/>
    <property type="molecule type" value="Genomic_DNA"/>
</dbReference>
<name>A0AAV5T988_9BILA</name>
<comment type="similarity">
    <text evidence="1 2">Belongs to the serpin family.</text>
</comment>
<dbReference type="SMART" id="SM00093">
    <property type="entry name" value="SERPIN"/>
    <property type="match status" value="1"/>
</dbReference>
<dbReference type="CDD" id="cd00172">
    <property type="entry name" value="serpin"/>
    <property type="match status" value="1"/>
</dbReference>
<feature type="domain" description="Serpin" evidence="3">
    <location>
        <begin position="1"/>
        <end position="200"/>
    </location>
</feature>
<accession>A0AAV5T988</accession>